<name>A0A139ANB1_GONPJ</name>
<sequence length="335" mass="36492">MPSPPALTPFQSPISITLLAVPLLRAKAYHALLSVSSQPTRDRWLWLGESYLEKGWGAAHYGLTSASEEDEAKERLLESFHPEVFVKGQHHMSGDQAGLPTVLYKRADEDTLFAAVEYGRVGTNAVGVVGLVVCLKETPQKWVFHDHLILSCVEWDTLQCDDGEERLWAQSELESEYLAKRRHQKHANSSNADTGYAEEESIGDGGLGGVQAVPIASVDTDLSVPDLVHPLAVRTSPQISHTLLSVGKDTIDDDAYWNAYDLVGSKSATPNVANKDENGVGNSIRFGSSAQASATGLAPDVTPDDLWRTSDVGWQDRAGENADARDEDDYWASYG</sequence>
<proteinExistence type="predicted"/>
<organism evidence="2 3">
    <name type="scientific">Gonapodya prolifera (strain JEL478)</name>
    <name type="common">Monoblepharis prolifera</name>
    <dbReference type="NCBI Taxonomy" id="1344416"/>
    <lineage>
        <taxon>Eukaryota</taxon>
        <taxon>Fungi</taxon>
        <taxon>Fungi incertae sedis</taxon>
        <taxon>Chytridiomycota</taxon>
        <taxon>Chytridiomycota incertae sedis</taxon>
        <taxon>Monoblepharidomycetes</taxon>
        <taxon>Monoblepharidales</taxon>
        <taxon>Gonapodyaceae</taxon>
        <taxon>Gonapodya</taxon>
    </lineage>
</organism>
<feature type="region of interest" description="Disordered" evidence="1">
    <location>
        <begin position="180"/>
        <end position="203"/>
    </location>
</feature>
<accession>A0A139ANB1</accession>
<dbReference type="OrthoDB" id="10490554at2759"/>
<reference evidence="2 3" key="1">
    <citation type="journal article" date="2015" name="Genome Biol. Evol.">
        <title>Phylogenomic analyses indicate that early fungi evolved digesting cell walls of algal ancestors of land plants.</title>
        <authorList>
            <person name="Chang Y."/>
            <person name="Wang S."/>
            <person name="Sekimoto S."/>
            <person name="Aerts A.L."/>
            <person name="Choi C."/>
            <person name="Clum A."/>
            <person name="LaButti K.M."/>
            <person name="Lindquist E.A."/>
            <person name="Yee Ngan C."/>
            <person name="Ohm R.A."/>
            <person name="Salamov A.A."/>
            <person name="Grigoriev I.V."/>
            <person name="Spatafora J.W."/>
            <person name="Berbee M.L."/>
        </authorList>
    </citation>
    <scope>NUCLEOTIDE SEQUENCE [LARGE SCALE GENOMIC DNA]</scope>
    <source>
        <strain evidence="2 3">JEL478</strain>
    </source>
</reference>
<dbReference type="AlphaFoldDB" id="A0A139ANB1"/>
<feature type="compositionally biased region" description="Acidic residues" evidence="1">
    <location>
        <begin position="325"/>
        <end position="335"/>
    </location>
</feature>
<evidence type="ECO:0000313" key="2">
    <source>
        <dbReference type="EMBL" id="KXS18198.1"/>
    </source>
</evidence>
<evidence type="ECO:0000313" key="3">
    <source>
        <dbReference type="Proteomes" id="UP000070544"/>
    </source>
</evidence>
<evidence type="ECO:0000256" key="1">
    <source>
        <dbReference type="SAM" id="MobiDB-lite"/>
    </source>
</evidence>
<dbReference type="Proteomes" id="UP000070544">
    <property type="component" value="Unassembled WGS sequence"/>
</dbReference>
<dbReference type="EMBL" id="KQ965743">
    <property type="protein sequence ID" value="KXS18198.1"/>
    <property type="molecule type" value="Genomic_DNA"/>
</dbReference>
<protein>
    <submittedName>
        <fullName evidence="2">Uncharacterized protein</fullName>
    </submittedName>
</protein>
<gene>
    <name evidence="2" type="ORF">M427DRAFT_54025</name>
</gene>
<feature type="region of interest" description="Disordered" evidence="1">
    <location>
        <begin position="294"/>
        <end position="335"/>
    </location>
</feature>
<keyword evidence="3" id="KW-1185">Reference proteome</keyword>